<keyword evidence="2" id="KW-1185">Reference proteome</keyword>
<dbReference type="PANTHER" id="PTHR33375">
    <property type="entry name" value="CHROMOSOME-PARTITIONING PROTEIN PARB-RELATED"/>
    <property type="match status" value="1"/>
</dbReference>
<dbReference type="PANTHER" id="PTHR33375:SF1">
    <property type="entry name" value="CHROMOSOME-PARTITIONING PROTEIN PARB-RELATED"/>
    <property type="match status" value="1"/>
</dbReference>
<dbReference type="SUPFAM" id="SSF110849">
    <property type="entry name" value="ParB/Sulfiredoxin"/>
    <property type="match status" value="1"/>
</dbReference>
<dbReference type="GO" id="GO:0045881">
    <property type="term" value="P:positive regulation of sporulation resulting in formation of a cellular spore"/>
    <property type="evidence" value="ECO:0007669"/>
    <property type="project" value="TreeGrafter"/>
</dbReference>
<dbReference type="EMBL" id="AXCW01000140">
    <property type="protein sequence ID" value="EYR63000.1"/>
    <property type="molecule type" value="Genomic_DNA"/>
</dbReference>
<sequence length="261" mass="28574">MHRDGAGEVAAAPAATVFQPMPALSPEQLDALRRDIADRGVVVPVVIDQHGRVLDGHNRSRIAAGLGIECPTETRYVRDDDEAADLAVTLNCARRHLNREQVRHVVRAELDRRPGDSDRAIARRVGCSPSTVGAIRRGQVSNLDTTMSAAEAADRTAEIRTALKSATEGLLALVIEAMTNNISVDSIVTALTTAHRSIVREGRDEHDVIRRYVYDPVIDYVLDPDVQAAWRAQWDHETFQPLQEHERSHLLLALAGGGPRG</sequence>
<gene>
    <name evidence="1" type="ORF">N866_03800</name>
</gene>
<comment type="caution">
    <text evidence="1">The sequence shown here is derived from an EMBL/GenBank/DDBJ whole genome shotgun (WGS) entry which is preliminary data.</text>
</comment>
<dbReference type="Gene3D" id="3.90.1530.10">
    <property type="entry name" value="Conserved hypothetical protein from pyrococcus furiosus pfu- 392566-001, ParB domain"/>
    <property type="match status" value="1"/>
</dbReference>
<organism evidence="1 2">
    <name type="scientific">Actinotalea ferrariae CF5-4</name>
    <dbReference type="NCBI Taxonomy" id="948458"/>
    <lineage>
        <taxon>Bacteria</taxon>
        <taxon>Bacillati</taxon>
        <taxon>Actinomycetota</taxon>
        <taxon>Actinomycetes</taxon>
        <taxon>Micrococcales</taxon>
        <taxon>Cellulomonadaceae</taxon>
        <taxon>Actinotalea</taxon>
    </lineage>
</organism>
<proteinExistence type="predicted"/>
<protein>
    <submittedName>
        <fullName evidence="1">Uncharacterized protein</fullName>
    </submittedName>
</protein>
<dbReference type="InterPro" id="IPR050336">
    <property type="entry name" value="Chromosome_partition/occlusion"/>
</dbReference>
<dbReference type="CDD" id="cd16404">
    <property type="entry name" value="pNOB8_ParB_N_like"/>
    <property type="match status" value="1"/>
</dbReference>
<dbReference type="GO" id="GO:0007059">
    <property type="term" value="P:chromosome segregation"/>
    <property type="evidence" value="ECO:0007669"/>
    <property type="project" value="TreeGrafter"/>
</dbReference>
<dbReference type="Proteomes" id="UP000019753">
    <property type="component" value="Unassembled WGS sequence"/>
</dbReference>
<reference evidence="1 2" key="1">
    <citation type="submission" date="2014-01" db="EMBL/GenBank/DDBJ databases">
        <title>Actinotalea ferrariae CF5-4.</title>
        <authorList>
            <person name="Chen F."/>
            <person name="Li Y."/>
            <person name="Wang G."/>
        </authorList>
    </citation>
    <scope>NUCLEOTIDE SEQUENCE [LARGE SCALE GENOMIC DNA]</scope>
    <source>
        <strain evidence="1 2">CF5-4</strain>
    </source>
</reference>
<name>A0A021VSI0_9CELL</name>
<dbReference type="GO" id="GO:0005694">
    <property type="term" value="C:chromosome"/>
    <property type="evidence" value="ECO:0007669"/>
    <property type="project" value="TreeGrafter"/>
</dbReference>
<dbReference type="AlphaFoldDB" id="A0A021VSI0"/>
<evidence type="ECO:0000313" key="1">
    <source>
        <dbReference type="EMBL" id="EYR63000.1"/>
    </source>
</evidence>
<accession>A0A021VSI0</accession>
<evidence type="ECO:0000313" key="2">
    <source>
        <dbReference type="Proteomes" id="UP000019753"/>
    </source>
</evidence>
<dbReference type="InterPro" id="IPR036086">
    <property type="entry name" value="ParB/Sulfiredoxin_sf"/>
</dbReference>